<keyword evidence="1" id="KW-0472">Membrane</keyword>
<proteinExistence type="predicted"/>
<protein>
    <recommendedName>
        <fullName evidence="4">Transmembrane protein</fullName>
    </recommendedName>
</protein>
<dbReference type="AlphaFoldDB" id="A0A518AKF6"/>
<reference evidence="2 3" key="1">
    <citation type="submission" date="2019-02" db="EMBL/GenBank/DDBJ databases">
        <title>Deep-cultivation of Planctomycetes and their phenomic and genomic characterization uncovers novel biology.</title>
        <authorList>
            <person name="Wiegand S."/>
            <person name="Jogler M."/>
            <person name="Boedeker C."/>
            <person name="Pinto D."/>
            <person name="Vollmers J."/>
            <person name="Rivas-Marin E."/>
            <person name="Kohn T."/>
            <person name="Peeters S.H."/>
            <person name="Heuer A."/>
            <person name="Rast P."/>
            <person name="Oberbeckmann S."/>
            <person name="Bunk B."/>
            <person name="Jeske O."/>
            <person name="Meyerdierks A."/>
            <person name="Storesund J.E."/>
            <person name="Kallscheuer N."/>
            <person name="Luecker S."/>
            <person name="Lage O.M."/>
            <person name="Pohl T."/>
            <person name="Merkel B.J."/>
            <person name="Hornburger P."/>
            <person name="Mueller R.-W."/>
            <person name="Bruemmer F."/>
            <person name="Labrenz M."/>
            <person name="Spormann A.M."/>
            <person name="Op den Camp H."/>
            <person name="Overmann J."/>
            <person name="Amann R."/>
            <person name="Jetten M.S.M."/>
            <person name="Mascher T."/>
            <person name="Medema M.H."/>
            <person name="Devos D.P."/>
            <person name="Kaster A.-K."/>
            <person name="Ovreas L."/>
            <person name="Rohde M."/>
            <person name="Galperin M.Y."/>
            <person name="Jogler C."/>
        </authorList>
    </citation>
    <scope>NUCLEOTIDE SEQUENCE [LARGE SCALE GENOMIC DNA]</scope>
    <source>
        <strain evidence="2 3">Pan181</strain>
    </source>
</reference>
<dbReference type="EMBL" id="CP036278">
    <property type="protein sequence ID" value="QDU55205.1"/>
    <property type="molecule type" value="Genomic_DNA"/>
</dbReference>
<feature type="transmembrane region" description="Helical" evidence="1">
    <location>
        <begin position="109"/>
        <end position="138"/>
    </location>
</feature>
<dbReference type="Proteomes" id="UP000315750">
    <property type="component" value="Chromosome"/>
</dbReference>
<evidence type="ECO:0000313" key="3">
    <source>
        <dbReference type="Proteomes" id="UP000315750"/>
    </source>
</evidence>
<evidence type="ECO:0008006" key="4">
    <source>
        <dbReference type="Google" id="ProtNLM"/>
    </source>
</evidence>
<keyword evidence="1" id="KW-1133">Transmembrane helix</keyword>
<sequence length="181" mass="19773">MQFVSCSVGSLSILLGWGYALFNLAKVQNLEPEPSADATVRLQLGDLFSLFVFVIPPLLVISFFRESTKDLLSELCIGGGMLLLFFIVLWWLCVEALSLQGISSNARRFACLAFLVPASLIGGLLAVQLLVSAPFVMFDANQPWHWWAIISVATGLLGAAIGWGQRRVFRLGKPQVSSDDP</sequence>
<feature type="transmembrane region" description="Helical" evidence="1">
    <location>
        <begin position="46"/>
        <end position="65"/>
    </location>
</feature>
<keyword evidence="1" id="KW-0812">Transmembrane</keyword>
<gene>
    <name evidence="2" type="ORF">Pan181_13910</name>
</gene>
<name>A0A518AKF6_9BACT</name>
<evidence type="ECO:0000313" key="2">
    <source>
        <dbReference type="EMBL" id="QDU55205.1"/>
    </source>
</evidence>
<feature type="transmembrane region" description="Helical" evidence="1">
    <location>
        <begin position="144"/>
        <end position="163"/>
    </location>
</feature>
<dbReference type="KEGG" id="amuc:Pan181_13910"/>
<organism evidence="2 3">
    <name type="scientific">Aeoliella mucimassa</name>
    <dbReference type="NCBI Taxonomy" id="2527972"/>
    <lineage>
        <taxon>Bacteria</taxon>
        <taxon>Pseudomonadati</taxon>
        <taxon>Planctomycetota</taxon>
        <taxon>Planctomycetia</taxon>
        <taxon>Pirellulales</taxon>
        <taxon>Lacipirellulaceae</taxon>
        <taxon>Aeoliella</taxon>
    </lineage>
</organism>
<accession>A0A518AKF6</accession>
<evidence type="ECO:0000256" key="1">
    <source>
        <dbReference type="SAM" id="Phobius"/>
    </source>
</evidence>
<feature type="transmembrane region" description="Helical" evidence="1">
    <location>
        <begin position="77"/>
        <end position="97"/>
    </location>
</feature>
<keyword evidence="3" id="KW-1185">Reference proteome</keyword>